<gene>
    <name evidence="1" type="ORF">SCLCIDRAFT_1221596</name>
</gene>
<protein>
    <submittedName>
        <fullName evidence="1">Uncharacterized protein</fullName>
    </submittedName>
</protein>
<organism evidence="1 2">
    <name type="scientific">Scleroderma citrinum Foug A</name>
    <dbReference type="NCBI Taxonomy" id="1036808"/>
    <lineage>
        <taxon>Eukaryota</taxon>
        <taxon>Fungi</taxon>
        <taxon>Dikarya</taxon>
        <taxon>Basidiomycota</taxon>
        <taxon>Agaricomycotina</taxon>
        <taxon>Agaricomycetes</taxon>
        <taxon>Agaricomycetidae</taxon>
        <taxon>Boletales</taxon>
        <taxon>Sclerodermatineae</taxon>
        <taxon>Sclerodermataceae</taxon>
        <taxon>Scleroderma</taxon>
    </lineage>
</organism>
<dbReference type="EMBL" id="KN822145">
    <property type="protein sequence ID" value="KIM54889.1"/>
    <property type="molecule type" value="Genomic_DNA"/>
</dbReference>
<reference evidence="2" key="2">
    <citation type="submission" date="2015-01" db="EMBL/GenBank/DDBJ databases">
        <title>Evolutionary Origins and Diversification of the Mycorrhizal Mutualists.</title>
        <authorList>
            <consortium name="DOE Joint Genome Institute"/>
            <consortium name="Mycorrhizal Genomics Consortium"/>
            <person name="Kohler A."/>
            <person name="Kuo A."/>
            <person name="Nagy L.G."/>
            <person name="Floudas D."/>
            <person name="Copeland A."/>
            <person name="Barry K.W."/>
            <person name="Cichocki N."/>
            <person name="Veneault-Fourrey C."/>
            <person name="LaButti K."/>
            <person name="Lindquist E.A."/>
            <person name="Lipzen A."/>
            <person name="Lundell T."/>
            <person name="Morin E."/>
            <person name="Murat C."/>
            <person name="Riley R."/>
            <person name="Ohm R."/>
            <person name="Sun H."/>
            <person name="Tunlid A."/>
            <person name="Henrissat B."/>
            <person name="Grigoriev I.V."/>
            <person name="Hibbett D.S."/>
            <person name="Martin F."/>
        </authorList>
    </citation>
    <scope>NUCLEOTIDE SEQUENCE [LARGE SCALE GENOMIC DNA]</scope>
    <source>
        <strain evidence="2">Foug A</strain>
    </source>
</reference>
<dbReference type="AlphaFoldDB" id="A0A0C3DET4"/>
<evidence type="ECO:0000313" key="1">
    <source>
        <dbReference type="EMBL" id="KIM54889.1"/>
    </source>
</evidence>
<proteinExistence type="predicted"/>
<dbReference type="InParanoid" id="A0A0C3DET4"/>
<sequence>MQAATRPVISDFAWAATLVHFHFLWHAQPQGRFNLGRVSPLNAKPLLRAVPPAILYWVTDTRNKRTSTMILEVSSSTSLHRYQDRWARQLGGPRAQVGLVAGLHGPFVIIKRSL</sequence>
<dbReference type="Proteomes" id="UP000053989">
    <property type="component" value="Unassembled WGS sequence"/>
</dbReference>
<reference evidence="1 2" key="1">
    <citation type="submission" date="2014-04" db="EMBL/GenBank/DDBJ databases">
        <authorList>
            <consortium name="DOE Joint Genome Institute"/>
            <person name="Kuo A."/>
            <person name="Kohler A."/>
            <person name="Nagy L.G."/>
            <person name="Floudas D."/>
            <person name="Copeland A."/>
            <person name="Barry K.W."/>
            <person name="Cichocki N."/>
            <person name="Veneault-Fourrey C."/>
            <person name="LaButti K."/>
            <person name="Lindquist E.A."/>
            <person name="Lipzen A."/>
            <person name="Lundell T."/>
            <person name="Morin E."/>
            <person name="Murat C."/>
            <person name="Sun H."/>
            <person name="Tunlid A."/>
            <person name="Henrissat B."/>
            <person name="Grigoriev I.V."/>
            <person name="Hibbett D.S."/>
            <person name="Martin F."/>
            <person name="Nordberg H.P."/>
            <person name="Cantor M.N."/>
            <person name="Hua S.X."/>
        </authorList>
    </citation>
    <scope>NUCLEOTIDE SEQUENCE [LARGE SCALE GENOMIC DNA]</scope>
    <source>
        <strain evidence="1 2">Foug A</strain>
    </source>
</reference>
<evidence type="ECO:0000313" key="2">
    <source>
        <dbReference type="Proteomes" id="UP000053989"/>
    </source>
</evidence>
<dbReference type="HOGENOM" id="CLU_2321750_0_0_1"/>
<accession>A0A0C3DET4</accession>
<keyword evidence="2" id="KW-1185">Reference proteome</keyword>
<name>A0A0C3DET4_9AGAM</name>